<reference evidence="3" key="1">
    <citation type="journal article" date="2020" name="Stud. Mycol.">
        <title>101 Dothideomycetes genomes: a test case for predicting lifestyles and emergence of pathogens.</title>
        <authorList>
            <person name="Haridas S."/>
            <person name="Albert R."/>
            <person name="Binder M."/>
            <person name="Bloem J."/>
            <person name="Labutti K."/>
            <person name="Salamov A."/>
            <person name="Andreopoulos B."/>
            <person name="Baker S."/>
            <person name="Barry K."/>
            <person name="Bills G."/>
            <person name="Bluhm B."/>
            <person name="Cannon C."/>
            <person name="Castanera R."/>
            <person name="Culley D."/>
            <person name="Daum C."/>
            <person name="Ezra D."/>
            <person name="Gonzalez J."/>
            <person name="Henrissat B."/>
            <person name="Kuo A."/>
            <person name="Liang C."/>
            <person name="Lipzen A."/>
            <person name="Lutzoni F."/>
            <person name="Magnuson J."/>
            <person name="Mondo S."/>
            <person name="Nolan M."/>
            <person name="Ohm R."/>
            <person name="Pangilinan J."/>
            <person name="Park H.-J."/>
            <person name="Ramirez L."/>
            <person name="Alfaro M."/>
            <person name="Sun H."/>
            <person name="Tritt A."/>
            <person name="Yoshinaga Y."/>
            <person name="Zwiers L.-H."/>
            <person name="Turgeon B."/>
            <person name="Goodwin S."/>
            <person name="Spatafora J."/>
            <person name="Crous P."/>
            <person name="Grigoriev I."/>
        </authorList>
    </citation>
    <scope>NUCLEOTIDE SEQUENCE</scope>
    <source>
        <strain evidence="3">CBS 122367</strain>
    </source>
</reference>
<comment type="similarity">
    <text evidence="1">Belongs to the esterase D family.</text>
</comment>
<name>A0A6G1IZB0_9PLEO</name>
<dbReference type="PANTHER" id="PTHR40841">
    <property type="entry name" value="SIDEROPHORE TRIACETYLFUSARININE C ESTERASE"/>
    <property type="match status" value="1"/>
</dbReference>
<keyword evidence="2" id="KW-0378">Hydrolase</keyword>
<accession>A0A6G1IZB0</accession>
<proteinExistence type="inferred from homology"/>
<dbReference type="InterPro" id="IPR052558">
    <property type="entry name" value="Siderophore_Hydrolase_D"/>
</dbReference>
<dbReference type="Proteomes" id="UP000799291">
    <property type="component" value="Unassembled WGS sequence"/>
</dbReference>
<evidence type="ECO:0000313" key="3">
    <source>
        <dbReference type="EMBL" id="KAF2683281.1"/>
    </source>
</evidence>
<dbReference type="EMBL" id="MU005584">
    <property type="protein sequence ID" value="KAF2683281.1"/>
    <property type="molecule type" value="Genomic_DNA"/>
</dbReference>
<dbReference type="AlphaFoldDB" id="A0A6G1IZB0"/>
<dbReference type="Pfam" id="PF00756">
    <property type="entry name" value="Esterase"/>
    <property type="match status" value="1"/>
</dbReference>
<dbReference type="Gene3D" id="3.40.50.1820">
    <property type="entry name" value="alpha/beta hydrolase"/>
    <property type="match status" value="1"/>
</dbReference>
<organism evidence="3 4">
    <name type="scientific">Lentithecium fluviatile CBS 122367</name>
    <dbReference type="NCBI Taxonomy" id="1168545"/>
    <lineage>
        <taxon>Eukaryota</taxon>
        <taxon>Fungi</taxon>
        <taxon>Dikarya</taxon>
        <taxon>Ascomycota</taxon>
        <taxon>Pezizomycotina</taxon>
        <taxon>Dothideomycetes</taxon>
        <taxon>Pleosporomycetidae</taxon>
        <taxon>Pleosporales</taxon>
        <taxon>Massarineae</taxon>
        <taxon>Lentitheciaceae</taxon>
        <taxon>Lentithecium</taxon>
    </lineage>
</organism>
<dbReference type="InterPro" id="IPR000801">
    <property type="entry name" value="Esterase-like"/>
</dbReference>
<evidence type="ECO:0000256" key="2">
    <source>
        <dbReference type="ARBA" id="ARBA00022801"/>
    </source>
</evidence>
<protein>
    <recommendedName>
        <fullName evidence="5">Siderophore esteras-like protein IroE-like protein</fullName>
    </recommendedName>
</protein>
<evidence type="ECO:0000256" key="1">
    <source>
        <dbReference type="ARBA" id="ARBA00005622"/>
    </source>
</evidence>
<dbReference type="SUPFAM" id="SSF53474">
    <property type="entry name" value="alpha/beta-Hydrolases"/>
    <property type="match status" value="1"/>
</dbReference>
<dbReference type="OrthoDB" id="446683at2759"/>
<evidence type="ECO:0008006" key="5">
    <source>
        <dbReference type="Google" id="ProtNLM"/>
    </source>
</evidence>
<sequence>MSGIGNWTFSPLLESFPSTIFPNLGFWSASNGSWEYQIQVAWPLNWTSREEEGLVETLYVLDGNALGTSAAEAVRRRRPVEFNMPDTIVVSLGYPTQFPDSPYSQSRAYDYQPPVCANCTPPAAPGVPSNADNFIAFIDDVLKPWVRGTLFPNTEFSRDALYGHSFGGLFVLYALVARPDLFDTFLSASPALYWNDGYMFSHLGPLKVPGNSTTPKPAFQLSFGALEQNPVRRRIETDAEWEFRKGFLSFSQMTDNCNRLYNELKNSTRLRDIELHEYPFSDHAAVGTAAISDGLDYFLDWLPRIAGS</sequence>
<evidence type="ECO:0000313" key="4">
    <source>
        <dbReference type="Proteomes" id="UP000799291"/>
    </source>
</evidence>
<dbReference type="GO" id="GO:0016788">
    <property type="term" value="F:hydrolase activity, acting on ester bonds"/>
    <property type="evidence" value="ECO:0007669"/>
    <property type="project" value="TreeGrafter"/>
</dbReference>
<dbReference type="InterPro" id="IPR029058">
    <property type="entry name" value="AB_hydrolase_fold"/>
</dbReference>
<dbReference type="PANTHER" id="PTHR40841:SF2">
    <property type="entry name" value="SIDEROPHORE-DEGRADING ESTERASE (EUROFUNG)"/>
    <property type="match status" value="1"/>
</dbReference>
<gene>
    <name evidence="3" type="ORF">K458DRAFT_432118</name>
</gene>
<keyword evidence="4" id="KW-1185">Reference proteome</keyword>